<comment type="function">
    <text evidence="7">E3 ubiquitin-protein ligase which accepts ubiquitin from specific E2 ubiquitin-conjugating enzymes, and transfers it to substrates, generally promoting their degradation by the proteasome. Independently of its E3 ubiquitin-protein ligase activity, acts as an inhibitor of CPSF3 endonuclease activity by blocking CPSF3 active site.</text>
</comment>
<dbReference type="GO" id="GO:0061630">
    <property type="term" value="F:ubiquitin protein ligase activity"/>
    <property type="evidence" value="ECO:0007669"/>
    <property type="project" value="UniProtKB-EC"/>
</dbReference>
<gene>
    <name evidence="9" type="ORF">D4764_10G0006540</name>
</gene>
<dbReference type="GO" id="GO:0000209">
    <property type="term" value="P:protein polyubiquitination"/>
    <property type="evidence" value="ECO:0007669"/>
    <property type="project" value="TreeGrafter"/>
</dbReference>
<dbReference type="AlphaFoldDB" id="A0A5C6PIJ8"/>
<evidence type="ECO:0000256" key="7">
    <source>
        <dbReference type="ARBA" id="ARBA00053831"/>
    </source>
</evidence>
<dbReference type="PANTHER" id="PTHR31531:SF2">
    <property type="entry name" value="E3 UBIQUITIN-PROTEIN LIGASE E3D"/>
    <property type="match status" value="1"/>
</dbReference>
<accession>A0A5C6PIJ8</accession>
<dbReference type="GO" id="GO:0051865">
    <property type="term" value="P:protein autoubiquitination"/>
    <property type="evidence" value="ECO:0007669"/>
    <property type="project" value="TreeGrafter"/>
</dbReference>
<organism evidence="9 10">
    <name type="scientific">Takifugu flavidus</name>
    <name type="common">sansaifugu</name>
    <dbReference type="NCBI Taxonomy" id="433684"/>
    <lineage>
        <taxon>Eukaryota</taxon>
        <taxon>Metazoa</taxon>
        <taxon>Chordata</taxon>
        <taxon>Craniata</taxon>
        <taxon>Vertebrata</taxon>
        <taxon>Euteleostomi</taxon>
        <taxon>Actinopterygii</taxon>
        <taxon>Neopterygii</taxon>
        <taxon>Teleostei</taxon>
        <taxon>Neoteleostei</taxon>
        <taxon>Acanthomorphata</taxon>
        <taxon>Eupercaria</taxon>
        <taxon>Tetraodontiformes</taxon>
        <taxon>Tetradontoidea</taxon>
        <taxon>Tetraodontidae</taxon>
        <taxon>Takifugu</taxon>
    </lineage>
</organism>
<name>A0A5C6PIJ8_9TELE</name>
<dbReference type="Proteomes" id="UP000324091">
    <property type="component" value="Chromosome 10"/>
</dbReference>
<dbReference type="Pfam" id="PF09814">
    <property type="entry name" value="HECT_2"/>
    <property type="match status" value="1"/>
</dbReference>
<evidence type="ECO:0000256" key="6">
    <source>
        <dbReference type="ARBA" id="ARBA00032298"/>
    </source>
</evidence>
<dbReference type="GO" id="GO:0005829">
    <property type="term" value="C:cytosol"/>
    <property type="evidence" value="ECO:0007669"/>
    <property type="project" value="TreeGrafter"/>
</dbReference>
<dbReference type="GO" id="GO:0030332">
    <property type="term" value="F:cyclin binding"/>
    <property type="evidence" value="ECO:0007669"/>
    <property type="project" value="TreeGrafter"/>
</dbReference>
<reference evidence="9 10" key="1">
    <citation type="submission" date="2019-04" db="EMBL/GenBank/DDBJ databases">
        <title>Chromosome genome assembly for Takifugu flavidus.</title>
        <authorList>
            <person name="Xiao S."/>
        </authorList>
    </citation>
    <scope>NUCLEOTIDE SEQUENCE [LARGE SCALE GENOMIC DNA]</scope>
    <source>
        <strain evidence="9">HTHZ2018</strain>
        <tissue evidence="9">Muscle</tissue>
    </source>
</reference>
<evidence type="ECO:0000256" key="4">
    <source>
        <dbReference type="ARBA" id="ARBA00029737"/>
    </source>
</evidence>
<dbReference type="InterPro" id="IPR019193">
    <property type="entry name" value="UBQ-conj_enz_E2-bd_prot"/>
</dbReference>
<comment type="subunit">
    <text evidence="8">Interacts with UBE2C/UbcH10 (E2 ubiquitin-conjugating enzyme). In vitro, interacts with cyclin-B.</text>
</comment>
<dbReference type="GO" id="GO:0005634">
    <property type="term" value="C:nucleus"/>
    <property type="evidence" value="ECO:0007669"/>
    <property type="project" value="TreeGrafter"/>
</dbReference>
<sequence length="432" mass="47423">MSDLKMPAKSQRLGVFVELRKRLQTGLIIVGKEVTTHPGDVAVTGEDSCLNIRTSSGETSLALPEGVAFEQGSCIPTPAGESCEELHFRLRITVSKSMDPEASDSAKETLRAKRTYCFYCQSCMTRLLEDREFKRVLPLPNGNWSALVDDWCCHADPFANRKLLPRVDDCLLGDTFFLLNRDGSCEQTLTEEVKPAGSEDVQDPKKTCRRLALVSCKSCSSGVGEAVSPETLKLYITQVVVEPAEGDRNPEASLSRQVSVHTVMEISLFLERTIAARLVELSSSLSTFHFSVQTPDGKPFLLLWMLNSDSVVASVPETCVEAERSPAAVAPGGPSLRAVRALKLLYTACSHPGPQQRDIVASWEVSAIGHPVVLPLRVCEELLEVMEESNSTLPASMRCMRSYEPDSSKRRLPVRSYYALSPVARAAAIRKC</sequence>
<dbReference type="GO" id="GO:0043161">
    <property type="term" value="P:proteasome-mediated ubiquitin-dependent protein catabolic process"/>
    <property type="evidence" value="ECO:0007669"/>
    <property type="project" value="TreeGrafter"/>
</dbReference>
<dbReference type="GO" id="GO:0031624">
    <property type="term" value="F:ubiquitin conjugating enzyme binding"/>
    <property type="evidence" value="ECO:0007669"/>
    <property type="project" value="TreeGrafter"/>
</dbReference>
<dbReference type="PANTHER" id="PTHR31531">
    <property type="entry name" value="E3 UBIQUITIN-PROTEIN LIGASE E3D FAMILY MEMBER"/>
    <property type="match status" value="1"/>
</dbReference>
<evidence type="ECO:0000313" key="10">
    <source>
        <dbReference type="Proteomes" id="UP000324091"/>
    </source>
</evidence>
<evidence type="ECO:0000256" key="8">
    <source>
        <dbReference type="ARBA" id="ARBA00064185"/>
    </source>
</evidence>
<comment type="catalytic activity">
    <reaction evidence="1">
        <text>S-ubiquitinyl-[E2 ubiquitin-conjugating enzyme]-L-cysteine + [acceptor protein]-L-lysine = [E2 ubiquitin-conjugating enzyme]-L-cysteine + N(6)-ubiquitinyl-[acceptor protein]-L-lysine.</text>
        <dbReference type="EC" id="2.3.2.26"/>
    </reaction>
</comment>
<protein>
    <recommendedName>
        <fullName evidence="3">E3 ubiquitin-protein ligase E3D</fullName>
        <ecNumber evidence="2">2.3.2.26</ecNumber>
    </recommendedName>
    <alternativeName>
        <fullName evidence="6">HECT-type E3 ubiquitin transferase E3D</fullName>
    </alternativeName>
    <alternativeName>
        <fullName evidence="5">UbcH10-binding protein with a HECT-like domain</fullName>
    </alternativeName>
    <alternativeName>
        <fullName evidence="4">Ubiquitin-conjugating enzyme E2C-binding protein</fullName>
    </alternativeName>
</protein>
<dbReference type="EC" id="2.3.2.26" evidence="2"/>
<proteinExistence type="predicted"/>
<evidence type="ECO:0000256" key="2">
    <source>
        <dbReference type="ARBA" id="ARBA00012485"/>
    </source>
</evidence>
<comment type="caution">
    <text evidence="9">The sequence shown here is derived from an EMBL/GenBank/DDBJ whole genome shotgun (WGS) entry which is preliminary data.</text>
</comment>
<evidence type="ECO:0000256" key="3">
    <source>
        <dbReference type="ARBA" id="ARBA00013646"/>
    </source>
</evidence>
<evidence type="ECO:0000256" key="1">
    <source>
        <dbReference type="ARBA" id="ARBA00000885"/>
    </source>
</evidence>
<keyword evidence="10" id="KW-1185">Reference proteome</keyword>
<dbReference type="EMBL" id="RHFK02000002">
    <property type="protein sequence ID" value="TWW79624.1"/>
    <property type="molecule type" value="Genomic_DNA"/>
</dbReference>
<evidence type="ECO:0000313" key="9">
    <source>
        <dbReference type="EMBL" id="TWW79624.1"/>
    </source>
</evidence>
<dbReference type="GO" id="GO:0000151">
    <property type="term" value="C:ubiquitin ligase complex"/>
    <property type="evidence" value="ECO:0007669"/>
    <property type="project" value="TreeGrafter"/>
</dbReference>
<dbReference type="GO" id="GO:0006513">
    <property type="term" value="P:protein monoubiquitination"/>
    <property type="evidence" value="ECO:0007669"/>
    <property type="project" value="TreeGrafter"/>
</dbReference>
<evidence type="ECO:0000256" key="5">
    <source>
        <dbReference type="ARBA" id="ARBA00032234"/>
    </source>
</evidence>